<sequence length="229" mass="26410">MMTRQVTWERALVRTGFHFEKEGDSLLFQYENHQNLQLLERMLKDLGAADGWQMMRFVPRVPEVDEEAFLQAFHANRRSREDFPGEVDAILLHSLDPHIAGIVRWCTAIGLPTAMSCDGHGRRHASLYFRKGDSPYPVMLDACLGLLSSGKWQFTFLYQSAAGHILMKPSQQEMRERQRERREQGSVPGRERAYEQAWLLDVAEALHDHQDLLGDVVRAMKKAMSNQSR</sequence>
<organism evidence="2 3">
    <name type="scientific">Brevibacillus nitrificans</name>
    <dbReference type="NCBI Taxonomy" id="651560"/>
    <lineage>
        <taxon>Bacteria</taxon>
        <taxon>Bacillati</taxon>
        <taxon>Bacillota</taxon>
        <taxon>Bacilli</taxon>
        <taxon>Bacillales</taxon>
        <taxon>Paenibacillaceae</taxon>
        <taxon>Brevibacillus</taxon>
    </lineage>
</organism>
<name>A0A3M8D4B7_9BACL</name>
<dbReference type="EMBL" id="RHHU01000012">
    <property type="protein sequence ID" value="RNB82529.1"/>
    <property type="molecule type" value="Genomic_DNA"/>
</dbReference>
<evidence type="ECO:0000313" key="3">
    <source>
        <dbReference type="Proteomes" id="UP000269573"/>
    </source>
</evidence>
<dbReference type="Proteomes" id="UP000269573">
    <property type="component" value="Unassembled WGS sequence"/>
</dbReference>
<accession>A0A3M8D4B7</accession>
<gene>
    <name evidence="2" type="ORF">EDM59_20460</name>
</gene>
<evidence type="ECO:0000313" key="2">
    <source>
        <dbReference type="EMBL" id="RNB82529.1"/>
    </source>
</evidence>
<protein>
    <submittedName>
        <fullName evidence="2">Uncharacterized protein</fullName>
    </submittedName>
</protein>
<comment type="caution">
    <text evidence="2">The sequence shown here is derived from an EMBL/GenBank/DDBJ whole genome shotgun (WGS) entry which is preliminary data.</text>
</comment>
<keyword evidence="3" id="KW-1185">Reference proteome</keyword>
<dbReference type="RefSeq" id="WP_122925314.1">
    <property type="nucleotide sequence ID" value="NZ_RHHU01000012.1"/>
</dbReference>
<reference evidence="2 3" key="1">
    <citation type="submission" date="2018-10" db="EMBL/GenBank/DDBJ databases">
        <title>Phylogenomics of Brevibacillus.</title>
        <authorList>
            <person name="Dunlap C."/>
        </authorList>
    </citation>
    <scope>NUCLEOTIDE SEQUENCE [LARGE SCALE GENOMIC DNA]</scope>
    <source>
        <strain evidence="2 3">JCM 15774</strain>
    </source>
</reference>
<proteinExistence type="predicted"/>
<feature type="region of interest" description="Disordered" evidence="1">
    <location>
        <begin position="169"/>
        <end position="190"/>
    </location>
</feature>
<evidence type="ECO:0000256" key="1">
    <source>
        <dbReference type="SAM" id="MobiDB-lite"/>
    </source>
</evidence>
<dbReference type="AlphaFoldDB" id="A0A3M8D4B7"/>
<feature type="compositionally biased region" description="Basic and acidic residues" evidence="1">
    <location>
        <begin position="173"/>
        <end position="190"/>
    </location>
</feature>